<proteinExistence type="inferred from homology"/>
<keyword evidence="4" id="KW-0456">Lyase</keyword>
<comment type="similarity">
    <text evidence="1">Belongs to the Gfa family.</text>
</comment>
<keyword evidence="2" id="KW-0479">Metal-binding</keyword>
<dbReference type="PANTHER" id="PTHR33337">
    <property type="entry name" value="GFA DOMAIN-CONTAINING PROTEIN"/>
    <property type="match status" value="1"/>
</dbReference>
<dbReference type="PROSITE" id="PS51891">
    <property type="entry name" value="CENP_V_GFA"/>
    <property type="match status" value="1"/>
</dbReference>
<sequence>MSHPTQITGGCLCGSVRYTISFNDPQWPPATSNCQCTQCRKWTTTLVSHALLLELSQVHSLTDSPTYTEFQSSDIAARSFCSKCGGGLAWKSEKMMPGKIILFTGTIDEEWIMGKRKEGKETETGKEVEWEGGYGEVLCKPQVSLFWEKAIKGITDFDMGQKKCLQEE</sequence>
<dbReference type="Pfam" id="PF04828">
    <property type="entry name" value="GFA"/>
    <property type="match status" value="1"/>
</dbReference>
<dbReference type="SUPFAM" id="SSF51316">
    <property type="entry name" value="Mss4-like"/>
    <property type="match status" value="1"/>
</dbReference>
<accession>A0ABR3QKQ1</accession>
<name>A0ABR3QKQ1_9PLEO</name>
<evidence type="ECO:0000256" key="3">
    <source>
        <dbReference type="ARBA" id="ARBA00022833"/>
    </source>
</evidence>
<reference evidence="6 7" key="1">
    <citation type="submission" date="2024-02" db="EMBL/GenBank/DDBJ databases">
        <title>De novo assembly and annotation of 12 fungi associated with fruit tree decline syndrome in Ontario, Canada.</title>
        <authorList>
            <person name="Sulman M."/>
            <person name="Ellouze W."/>
            <person name="Ilyukhin E."/>
        </authorList>
    </citation>
    <scope>NUCLEOTIDE SEQUENCE [LARGE SCALE GENOMIC DNA]</scope>
    <source>
        <strain evidence="6 7">M42-189</strain>
    </source>
</reference>
<keyword evidence="3" id="KW-0862">Zinc</keyword>
<dbReference type="EMBL" id="JAKJXO020000020">
    <property type="protein sequence ID" value="KAL1592648.1"/>
    <property type="molecule type" value="Genomic_DNA"/>
</dbReference>
<evidence type="ECO:0000259" key="5">
    <source>
        <dbReference type="PROSITE" id="PS51891"/>
    </source>
</evidence>
<gene>
    <name evidence="6" type="ORF">SLS60_011064</name>
</gene>
<evidence type="ECO:0000313" key="7">
    <source>
        <dbReference type="Proteomes" id="UP001521785"/>
    </source>
</evidence>
<protein>
    <recommendedName>
        <fullName evidence="5">CENP-V/GFA domain-containing protein</fullName>
    </recommendedName>
</protein>
<dbReference type="Gene3D" id="3.90.1590.10">
    <property type="entry name" value="glutathione-dependent formaldehyde- activating enzyme (gfa)"/>
    <property type="match status" value="1"/>
</dbReference>
<dbReference type="InterPro" id="IPR006913">
    <property type="entry name" value="CENP-V/GFA"/>
</dbReference>
<comment type="caution">
    <text evidence="6">The sequence shown here is derived from an EMBL/GenBank/DDBJ whole genome shotgun (WGS) entry which is preliminary data.</text>
</comment>
<evidence type="ECO:0000256" key="2">
    <source>
        <dbReference type="ARBA" id="ARBA00022723"/>
    </source>
</evidence>
<evidence type="ECO:0000256" key="1">
    <source>
        <dbReference type="ARBA" id="ARBA00005495"/>
    </source>
</evidence>
<organism evidence="6 7">
    <name type="scientific">Paraconiothyrium brasiliense</name>
    <dbReference type="NCBI Taxonomy" id="300254"/>
    <lineage>
        <taxon>Eukaryota</taxon>
        <taxon>Fungi</taxon>
        <taxon>Dikarya</taxon>
        <taxon>Ascomycota</taxon>
        <taxon>Pezizomycotina</taxon>
        <taxon>Dothideomycetes</taxon>
        <taxon>Pleosporomycetidae</taxon>
        <taxon>Pleosporales</taxon>
        <taxon>Massarineae</taxon>
        <taxon>Didymosphaeriaceae</taxon>
        <taxon>Paraconiothyrium</taxon>
    </lineage>
</organism>
<feature type="domain" description="CENP-V/GFA" evidence="5">
    <location>
        <begin position="7"/>
        <end position="131"/>
    </location>
</feature>
<keyword evidence="7" id="KW-1185">Reference proteome</keyword>
<dbReference type="PANTHER" id="PTHR33337:SF40">
    <property type="entry name" value="CENP-V_GFA DOMAIN-CONTAINING PROTEIN-RELATED"/>
    <property type="match status" value="1"/>
</dbReference>
<dbReference type="Proteomes" id="UP001521785">
    <property type="component" value="Unassembled WGS sequence"/>
</dbReference>
<dbReference type="InterPro" id="IPR011057">
    <property type="entry name" value="Mss4-like_sf"/>
</dbReference>
<evidence type="ECO:0000313" key="6">
    <source>
        <dbReference type="EMBL" id="KAL1592648.1"/>
    </source>
</evidence>
<evidence type="ECO:0000256" key="4">
    <source>
        <dbReference type="ARBA" id="ARBA00023239"/>
    </source>
</evidence>